<dbReference type="InterPro" id="IPR000086">
    <property type="entry name" value="NUDIX_hydrolase_dom"/>
</dbReference>
<sequence length="297" mass="31812">MASDVVRAAGGVVWRVRDGQVELAVVHRPRYDDWSLPKGKLERGESELAAAVREVGEELGSTVAVSRRLTRVEYTYGEVADAAGATSKTVAYWVMRHVDGTFTPSDEVDAVQWLAPKAAAAQLSYEVERRVLDEYDATPLPDSTVVLVRHAKAGKRSEWRGDDAQRPLDATGVEQAGRLVEFLTRFVPDRVLSADPVRCVQTVTPLAEALGVQVAVDPAFSDDDFAAAPIAAEHALLALARPGRVTVVCSQGSAIPGLLAAVAPWLGDVETKKGAAWVLSTVDGVVSAADYYPHASR</sequence>
<feature type="domain" description="Nudix hydrolase" evidence="2">
    <location>
        <begin position="4"/>
        <end position="136"/>
    </location>
</feature>
<dbReference type="CDD" id="cd03673">
    <property type="entry name" value="NUDIX_Ap6A_hydrolase"/>
    <property type="match status" value="1"/>
</dbReference>
<dbReference type="SUPFAM" id="SSF55811">
    <property type="entry name" value="Nudix"/>
    <property type="match status" value="1"/>
</dbReference>
<dbReference type="STRING" id="1206085.SAMN05443575_0452"/>
<dbReference type="GO" id="GO:0006754">
    <property type="term" value="P:ATP biosynthetic process"/>
    <property type="evidence" value="ECO:0007669"/>
    <property type="project" value="TreeGrafter"/>
</dbReference>
<dbReference type="GO" id="GO:0006167">
    <property type="term" value="P:AMP biosynthetic process"/>
    <property type="evidence" value="ECO:0007669"/>
    <property type="project" value="TreeGrafter"/>
</dbReference>
<dbReference type="SMART" id="SM00855">
    <property type="entry name" value="PGAM"/>
    <property type="match status" value="1"/>
</dbReference>
<dbReference type="AlphaFoldDB" id="A0A1M5D596"/>
<evidence type="ECO:0000259" key="2">
    <source>
        <dbReference type="PROSITE" id="PS51462"/>
    </source>
</evidence>
<dbReference type="CDD" id="cd07067">
    <property type="entry name" value="HP_PGM_like"/>
    <property type="match status" value="1"/>
</dbReference>
<protein>
    <submittedName>
        <fullName evidence="3">8-oxo-dGTP diphosphatase</fullName>
    </submittedName>
</protein>
<evidence type="ECO:0000313" key="3">
    <source>
        <dbReference type="EMBL" id="SHF61852.1"/>
    </source>
</evidence>
<organism evidence="3 4">
    <name type="scientific">Jatrophihabitans endophyticus</name>
    <dbReference type="NCBI Taxonomy" id="1206085"/>
    <lineage>
        <taxon>Bacteria</taxon>
        <taxon>Bacillati</taxon>
        <taxon>Actinomycetota</taxon>
        <taxon>Actinomycetes</taxon>
        <taxon>Jatrophihabitantales</taxon>
        <taxon>Jatrophihabitantaceae</taxon>
        <taxon>Jatrophihabitans</taxon>
    </lineage>
</organism>
<dbReference type="Pfam" id="PF00293">
    <property type="entry name" value="NUDIX"/>
    <property type="match status" value="1"/>
</dbReference>
<dbReference type="OrthoDB" id="4287477at2"/>
<dbReference type="InterPro" id="IPR015797">
    <property type="entry name" value="NUDIX_hydrolase-like_dom_sf"/>
</dbReference>
<dbReference type="PANTHER" id="PTHR21340">
    <property type="entry name" value="DIADENOSINE 5,5-P1,P4-TETRAPHOSPHATE PYROPHOSPHOHYDROLASE MUTT"/>
    <property type="match status" value="1"/>
</dbReference>
<evidence type="ECO:0000313" key="4">
    <source>
        <dbReference type="Proteomes" id="UP000186132"/>
    </source>
</evidence>
<dbReference type="Gene3D" id="3.40.50.1240">
    <property type="entry name" value="Phosphoglycerate mutase-like"/>
    <property type="match status" value="1"/>
</dbReference>
<dbReference type="PROSITE" id="PS00893">
    <property type="entry name" value="NUDIX_BOX"/>
    <property type="match status" value="1"/>
</dbReference>
<keyword evidence="4" id="KW-1185">Reference proteome</keyword>
<dbReference type="Pfam" id="PF00300">
    <property type="entry name" value="His_Phos_1"/>
    <property type="match status" value="1"/>
</dbReference>
<dbReference type="SUPFAM" id="SSF53254">
    <property type="entry name" value="Phosphoglycerate mutase-like"/>
    <property type="match status" value="1"/>
</dbReference>
<dbReference type="InterPro" id="IPR020084">
    <property type="entry name" value="NUDIX_hydrolase_CS"/>
</dbReference>
<dbReference type="EMBL" id="FQVU01000001">
    <property type="protein sequence ID" value="SHF61852.1"/>
    <property type="molecule type" value="Genomic_DNA"/>
</dbReference>
<dbReference type="InterPro" id="IPR051325">
    <property type="entry name" value="Nudix_hydrolase_domain"/>
</dbReference>
<dbReference type="RefSeq" id="WP_073385341.1">
    <property type="nucleotide sequence ID" value="NZ_FQVU01000001.1"/>
</dbReference>
<proteinExistence type="predicted"/>
<gene>
    <name evidence="3" type="ORF">SAMN05443575_0452</name>
</gene>
<accession>A0A1M5D596</accession>
<dbReference type="GO" id="GO:0004081">
    <property type="term" value="F:bis(5'-nucleosyl)-tetraphosphatase (asymmetrical) activity"/>
    <property type="evidence" value="ECO:0007669"/>
    <property type="project" value="TreeGrafter"/>
</dbReference>
<name>A0A1M5D596_9ACTN</name>
<evidence type="ECO:0000256" key="1">
    <source>
        <dbReference type="ARBA" id="ARBA00022801"/>
    </source>
</evidence>
<dbReference type="InterPro" id="IPR029033">
    <property type="entry name" value="His_PPase_superfam"/>
</dbReference>
<dbReference type="PROSITE" id="PS51462">
    <property type="entry name" value="NUDIX"/>
    <property type="match status" value="1"/>
</dbReference>
<dbReference type="Proteomes" id="UP000186132">
    <property type="component" value="Unassembled WGS sequence"/>
</dbReference>
<keyword evidence="1" id="KW-0378">Hydrolase</keyword>
<dbReference type="PANTHER" id="PTHR21340:SF0">
    <property type="entry name" value="BIS(5'-NUCLEOSYL)-TETRAPHOSPHATASE [ASYMMETRICAL]"/>
    <property type="match status" value="1"/>
</dbReference>
<dbReference type="InterPro" id="IPR013078">
    <property type="entry name" value="His_Pase_superF_clade-1"/>
</dbReference>
<dbReference type="Gene3D" id="3.90.79.10">
    <property type="entry name" value="Nucleoside Triphosphate Pyrophosphohydrolase"/>
    <property type="match status" value="1"/>
</dbReference>
<reference evidence="3 4" key="1">
    <citation type="submission" date="2016-11" db="EMBL/GenBank/DDBJ databases">
        <authorList>
            <person name="Jaros S."/>
            <person name="Januszkiewicz K."/>
            <person name="Wedrychowicz H."/>
        </authorList>
    </citation>
    <scope>NUCLEOTIDE SEQUENCE [LARGE SCALE GENOMIC DNA]</scope>
    <source>
        <strain evidence="3 4">DSM 45627</strain>
    </source>
</reference>